<dbReference type="OrthoDB" id="3208378at2759"/>
<feature type="transmembrane region" description="Helical" evidence="1">
    <location>
        <begin position="141"/>
        <end position="160"/>
    </location>
</feature>
<organism evidence="2 3">
    <name type="scientific">Laccaria amethystina LaAM-08-1</name>
    <dbReference type="NCBI Taxonomy" id="1095629"/>
    <lineage>
        <taxon>Eukaryota</taxon>
        <taxon>Fungi</taxon>
        <taxon>Dikarya</taxon>
        <taxon>Basidiomycota</taxon>
        <taxon>Agaricomycotina</taxon>
        <taxon>Agaricomycetes</taxon>
        <taxon>Agaricomycetidae</taxon>
        <taxon>Agaricales</taxon>
        <taxon>Agaricineae</taxon>
        <taxon>Hydnangiaceae</taxon>
        <taxon>Laccaria</taxon>
    </lineage>
</organism>
<keyword evidence="1" id="KW-0472">Membrane</keyword>
<keyword evidence="3" id="KW-1185">Reference proteome</keyword>
<dbReference type="AlphaFoldDB" id="A0A0C9XC13"/>
<evidence type="ECO:0000313" key="2">
    <source>
        <dbReference type="EMBL" id="KIJ99008.1"/>
    </source>
</evidence>
<dbReference type="STRING" id="1095629.A0A0C9XC13"/>
<keyword evidence="1" id="KW-0812">Transmembrane</keyword>
<reference evidence="2 3" key="1">
    <citation type="submission" date="2014-04" db="EMBL/GenBank/DDBJ databases">
        <authorList>
            <consortium name="DOE Joint Genome Institute"/>
            <person name="Kuo A."/>
            <person name="Kohler A."/>
            <person name="Nagy L.G."/>
            <person name="Floudas D."/>
            <person name="Copeland A."/>
            <person name="Barry K.W."/>
            <person name="Cichocki N."/>
            <person name="Veneault-Fourrey C."/>
            <person name="LaButti K."/>
            <person name="Lindquist E.A."/>
            <person name="Lipzen A."/>
            <person name="Lundell T."/>
            <person name="Morin E."/>
            <person name="Murat C."/>
            <person name="Sun H."/>
            <person name="Tunlid A."/>
            <person name="Henrissat B."/>
            <person name="Grigoriev I.V."/>
            <person name="Hibbett D.S."/>
            <person name="Martin F."/>
            <person name="Nordberg H.P."/>
            <person name="Cantor M.N."/>
            <person name="Hua S.X."/>
        </authorList>
    </citation>
    <scope>NUCLEOTIDE SEQUENCE [LARGE SCALE GENOMIC DNA]</scope>
    <source>
        <strain evidence="2 3">LaAM-08-1</strain>
    </source>
</reference>
<dbReference type="Proteomes" id="UP000054477">
    <property type="component" value="Unassembled WGS sequence"/>
</dbReference>
<feature type="transmembrane region" description="Helical" evidence="1">
    <location>
        <begin position="508"/>
        <end position="528"/>
    </location>
</feature>
<evidence type="ECO:0000256" key="1">
    <source>
        <dbReference type="SAM" id="Phobius"/>
    </source>
</evidence>
<feature type="transmembrane region" description="Helical" evidence="1">
    <location>
        <begin position="20"/>
        <end position="39"/>
    </location>
</feature>
<dbReference type="HOGENOM" id="CLU_026866_0_0_1"/>
<keyword evidence="1" id="KW-1133">Transmembrane helix</keyword>
<name>A0A0C9XC13_9AGAR</name>
<accession>A0A0C9XC13</accession>
<reference evidence="3" key="2">
    <citation type="submission" date="2015-01" db="EMBL/GenBank/DDBJ databases">
        <title>Evolutionary Origins and Diversification of the Mycorrhizal Mutualists.</title>
        <authorList>
            <consortium name="DOE Joint Genome Institute"/>
            <consortium name="Mycorrhizal Genomics Consortium"/>
            <person name="Kohler A."/>
            <person name="Kuo A."/>
            <person name="Nagy L.G."/>
            <person name="Floudas D."/>
            <person name="Copeland A."/>
            <person name="Barry K.W."/>
            <person name="Cichocki N."/>
            <person name="Veneault-Fourrey C."/>
            <person name="LaButti K."/>
            <person name="Lindquist E.A."/>
            <person name="Lipzen A."/>
            <person name="Lundell T."/>
            <person name="Morin E."/>
            <person name="Murat C."/>
            <person name="Riley R."/>
            <person name="Ohm R."/>
            <person name="Sun H."/>
            <person name="Tunlid A."/>
            <person name="Henrissat B."/>
            <person name="Grigoriev I.V."/>
            <person name="Hibbett D.S."/>
            <person name="Martin F."/>
        </authorList>
    </citation>
    <scope>NUCLEOTIDE SEQUENCE [LARGE SCALE GENOMIC DNA]</scope>
    <source>
        <strain evidence="3">LaAM-08-1</strain>
    </source>
</reference>
<proteinExistence type="predicted"/>
<protein>
    <submittedName>
        <fullName evidence="2">Uncharacterized protein</fullName>
    </submittedName>
</protein>
<gene>
    <name evidence="2" type="ORF">K443DRAFT_680299</name>
</gene>
<sequence length="608" mass="67399">MKILEAMMLSISHYKKAMFFIAHFLMTIFVTFVTLYVIGGPGRVYNLNHRRPQFVELDGSQAGPGIKAYRPLQSDITTLLSFFASVTRAAAACWAGKLLWRYAFMLMEKGEITIAGFSKVVDGGITTLLWPRDVANRKNVFLAYLIIFTCFGMDYFSPILTGSVTWQSSFIMVRGSAPLTYIPQGIAGLDISLYRNSSVFGPTTAIEGGGSFESVSYGNLKTDSLNHPITFSTMRRPIIQSEGFTTIQYVPIGSTLDSIRLPYFRVDGFEYILDPNATLTSQQKLLLNDSSVYNPFNNDKGESAFIPDTYWGPGSDPNLPDPVIVTESRIVAIQVIIEDTTFCNTSFPDIPSNVKFYRTLTTNSTGYSCFAFANMTYTAGAVIYQDGVIVSPAVVEGIVENLQPIPDPLTIEALAITPAVGAYYSLIGSYTFELSSAISRAVLESPPANLEPTLVPSLESYTIGYVSQAYQSAWSYLMVELGRLGPESQTNVVFAIPASQPTIFRWRVYFWAGLHLGVLLCGITFAYWHSYYRHPWFSNPAMIAFQLDTAGIFKEGRVANPKDPWDPTAEYPAGKLQLQDYNHERPGQPRAVTLIQEDTDKLGDVSEK</sequence>
<evidence type="ECO:0000313" key="3">
    <source>
        <dbReference type="Proteomes" id="UP000054477"/>
    </source>
</evidence>
<dbReference type="EMBL" id="KN838656">
    <property type="protein sequence ID" value="KIJ99008.1"/>
    <property type="molecule type" value="Genomic_DNA"/>
</dbReference>